<comment type="caution">
    <text evidence="2">The sequence shown here is derived from an EMBL/GenBank/DDBJ whole genome shotgun (WGS) entry which is preliminary data.</text>
</comment>
<protein>
    <recommendedName>
        <fullName evidence="1">Endonuclease/exonuclease/phosphatase domain-containing protein</fullName>
    </recommendedName>
</protein>
<feature type="domain" description="Endonuclease/exonuclease/phosphatase" evidence="1">
    <location>
        <begin position="5"/>
        <end position="175"/>
    </location>
</feature>
<dbReference type="Gene3D" id="3.60.10.10">
    <property type="entry name" value="Endonuclease/exonuclease/phosphatase"/>
    <property type="match status" value="1"/>
</dbReference>
<organism evidence="2 3">
    <name type="scientific">Lithocarpus litseifolius</name>
    <dbReference type="NCBI Taxonomy" id="425828"/>
    <lineage>
        <taxon>Eukaryota</taxon>
        <taxon>Viridiplantae</taxon>
        <taxon>Streptophyta</taxon>
        <taxon>Embryophyta</taxon>
        <taxon>Tracheophyta</taxon>
        <taxon>Spermatophyta</taxon>
        <taxon>Magnoliopsida</taxon>
        <taxon>eudicotyledons</taxon>
        <taxon>Gunneridae</taxon>
        <taxon>Pentapetalae</taxon>
        <taxon>rosids</taxon>
        <taxon>fabids</taxon>
        <taxon>Fagales</taxon>
        <taxon>Fagaceae</taxon>
        <taxon>Lithocarpus</taxon>
    </lineage>
</organism>
<sequence>MSLLCWNVRGLGNQRTENQLTEIMWAKDPSVVFLAEAWTDEDRLIRIQDRLQFKHRFAVHRTRKAGGLVLFWKENFKLDVQTFSKYHIDAKINQNTDEEWRFTDFYGEPDTNKRHEAWNKLRRLRNRGSSTWICAGDFNEITRQSEKIGGRGRPHNQMQPFRELFLRAWLPTAQYLLGDWTSGFHFGQGRVALRTTSPACCDQPSSSA</sequence>
<dbReference type="InterPro" id="IPR036691">
    <property type="entry name" value="Endo/exonu/phosph_ase_sf"/>
</dbReference>
<dbReference type="Pfam" id="PF03372">
    <property type="entry name" value="Exo_endo_phos"/>
    <property type="match status" value="1"/>
</dbReference>
<dbReference type="GO" id="GO:0003824">
    <property type="term" value="F:catalytic activity"/>
    <property type="evidence" value="ECO:0007669"/>
    <property type="project" value="InterPro"/>
</dbReference>
<evidence type="ECO:0000259" key="1">
    <source>
        <dbReference type="Pfam" id="PF03372"/>
    </source>
</evidence>
<dbReference type="InterPro" id="IPR005135">
    <property type="entry name" value="Endo/exonuclease/phosphatase"/>
</dbReference>
<dbReference type="EMBL" id="JAZDWU010000001">
    <property type="protein sequence ID" value="KAL0014054.1"/>
    <property type="molecule type" value="Genomic_DNA"/>
</dbReference>
<dbReference type="Proteomes" id="UP001459277">
    <property type="component" value="Unassembled WGS sequence"/>
</dbReference>
<dbReference type="PANTHER" id="PTHR35218:SF9">
    <property type="entry name" value="ENDONUCLEASE_EXONUCLEASE_PHOSPHATASE DOMAIN-CONTAINING PROTEIN"/>
    <property type="match status" value="1"/>
</dbReference>
<keyword evidence="3" id="KW-1185">Reference proteome</keyword>
<gene>
    <name evidence="2" type="ORF">SO802_001123</name>
</gene>
<dbReference type="PANTHER" id="PTHR35218">
    <property type="entry name" value="RNASE H DOMAIN-CONTAINING PROTEIN"/>
    <property type="match status" value="1"/>
</dbReference>
<accession>A0AAW2DVA0</accession>
<evidence type="ECO:0000313" key="3">
    <source>
        <dbReference type="Proteomes" id="UP001459277"/>
    </source>
</evidence>
<reference evidence="2 3" key="1">
    <citation type="submission" date="2024-01" db="EMBL/GenBank/DDBJ databases">
        <title>A telomere-to-telomere, gap-free genome of sweet tea (Lithocarpus litseifolius).</title>
        <authorList>
            <person name="Zhou J."/>
        </authorList>
    </citation>
    <scope>NUCLEOTIDE SEQUENCE [LARGE SCALE GENOMIC DNA]</scope>
    <source>
        <strain evidence="2">Zhou-2022a</strain>
        <tissue evidence="2">Leaf</tissue>
    </source>
</reference>
<dbReference type="AlphaFoldDB" id="A0AAW2DVA0"/>
<name>A0AAW2DVA0_9ROSI</name>
<proteinExistence type="predicted"/>
<evidence type="ECO:0000313" key="2">
    <source>
        <dbReference type="EMBL" id="KAL0014054.1"/>
    </source>
</evidence>
<dbReference type="SUPFAM" id="SSF56219">
    <property type="entry name" value="DNase I-like"/>
    <property type="match status" value="1"/>
</dbReference>